<evidence type="ECO:0000313" key="8">
    <source>
        <dbReference type="Proteomes" id="UP000006063"/>
    </source>
</evidence>
<dbReference type="KEGG" id="psc:A458_15660"/>
<name>I4CWA0_STUST</name>
<reference evidence="7 8" key="1">
    <citation type="journal article" date="2012" name="J. Bacteriol.">
        <title>Complete Genome Sequence of the Naphthalene-Degrading Bacterium Pseudomonas stutzeri AN10 (CCUG 29243).</title>
        <authorList>
            <person name="Brunet-Galmes I."/>
            <person name="Busquets A."/>
            <person name="Pena A."/>
            <person name="Gomila M."/>
            <person name="Nogales B."/>
            <person name="Garcia-Valdes E."/>
            <person name="Lalucat J."/>
            <person name="Bennasar A."/>
            <person name="Bosch R."/>
        </authorList>
    </citation>
    <scope>NUCLEOTIDE SEQUENCE [LARGE SCALE GENOMIC DNA]</scope>
    <source>
        <strain evidence="7 8">CCUG 29243</strain>
    </source>
</reference>
<dbReference type="Proteomes" id="UP000006063">
    <property type="component" value="Chromosome"/>
</dbReference>
<evidence type="ECO:0000256" key="2">
    <source>
        <dbReference type="ARBA" id="ARBA00022481"/>
    </source>
</evidence>
<dbReference type="Pfam" id="PF07963">
    <property type="entry name" value="N_methyl"/>
    <property type="match status" value="1"/>
</dbReference>
<dbReference type="PANTHER" id="PTHR30093">
    <property type="entry name" value="GENERAL SECRETION PATHWAY PROTEIN G"/>
    <property type="match status" value="1"/>
</dbReference>
<protein>
    <submittedName>
        <fullName evidence="7">Mannose-sensitive hemagglutinin a</fullName>
    </submittedName>
</protein>
<evidence type="ECO:0000256" key="1">
    <source>
        <dbReference type="ARBA" id="ARBA00004167"/>
    </source>
</evidence>
<evidence type="ECO:0000256" key="3">
    <source>
        <dbReference type="ARBA" id="ARBA00022692"/>
    </source>
</evidence>
<dbReference type="RefSeq" id="WP_014821219.1">
    <property type="nucleotide sequence ID" value="NC_018028.1"/>
</dbReference>
<keyword evidence="5 6" id="KW-0472">Membrane</keyword>
<dbReference type="eggNOG" id="COG2165">
    <property type="taxonomic scope" value="Bacteria"/>
</dbReference>
<dbReference type="Gene3D" id="3.30.700.10">
    <property type="entry name" value="Glycoprotein, Type 4 Pilin"/>
    <property type="match status" value="1"/>
</dbReference>
<evidence type="ECO:0000256" key="4">
    <source>
        <dbReference type="ARBA" id="ARBA00022989"/>
    </source>
</evidence>
<dbReference type="PANTHER" id="PTHR30093:SF44">
    <property type="entry name" value="TYPE II SECRETION SYSTEM CORE PROTEIN G"/>
    <property type="match status" value="1"/>
</dbReference>
<evidence type="ECO:0000313" key="7">
    <source>
        <dbReference type="EMBL" id="AFM34357.1"/>
    </source>
</evidence>
<keyword evidence="3 6" id="KW-0812">Transmembrane</keyword>
<proteinExistence type="predicted"/>
<dbReference type="HOGENOM" id="CLU_098637_3_2_6"/>
<gene>
    <name evidence="7" type="ORF">A458_15660</name>
</gene>
<accession>I4CWA0</accession>
<dbReference type="GO" id="GO:0016020">
    <property type="term" value="C:membrane"/>
    <property type="evidence" value="ECO:0007669"/>
    <property type="project" value="UniProtKB-SubCell"/>
</dbReference>
<dbReference type="SUPFAM" id="SSF54523">
    <property type="entry name" value="Pili subunits"/>
    <property type="match status" value="1"/>
</dbReference>
<dbReference type="NCBIfam" id="TIGR02532">
    <property type="entry name" value="IV_pilin_GFxxxE"/>
    <property type="match status" value="1"/>
</dbReference>
<dbReference type="EMBL" id="CP003677">
    <property type="protein sequence ID" value="AFM34357.1"/>
    <property type="molecule type" value="Genomic_DNA"/>
</dbReference>
<comment type="subcellular location">
    <subcellularLocation>
        <location evidence="1">Membrane</location>
        <topology evidence="1">Single-pass membrane protein</topology>
    </subcellularLocation>
</comment>
<evidence type="ECO:0000256" key="6">
    <source>
        <dbReference type="SAM" id="Phobius"/>
    </source>
</evidence>
<dbReference type="InterPro" id="IPR012902">
    <property type="entry name" value="N_methyl_site"/>
</dbReference>
<dbReference type="AlphaFoldDB" id="I4CWA0"/>
<keyword evidence="4 6" id="KW-1133">Transmembrane helix</keyword>
<evidence type="ECO:0000256" key="5">
    <source>
        <dbReference type="ARBA" id="ARBA00023136"/>
    </source>
</evidence>
<organism evidence="7 8">
    <name type="scientific">Stutzerimonas stutzeri CCUG 29243</name>
    <dbReference type="NCBI Taxonomy" id="1196835"/>
    <lineage>
        <taxon>Bacteria</taxon>
        <taxon>Pseudomonadati</taxon>
        <taxon>Pseudomonadota</taxon>
        <taxon>Gammaproteobacteria</taxon>
        <taxon>Pseudomonadales</taxon>
        <taxon>Pseudomonadaceae</taxon>
        <taxon>Stutzerimonas</taxon>
    </lineage>
</organism>
<dbReference type="InterPro" id="IPR045584">
    <property type="entry name" value="Pilin-like"/>
</dbReference>
<keyword evidence="2" id="KW-0488">Methylation</keyword>
<sequence>MKKQQSGFTMIELIMVIVILGILAAFALPKFADFGKDARVATLNGALGAVKSAAAIAHAQQLADGGAKGASVVLEGATVTMVNGYPTANTAGILTATDLSGEFDSTGGGTAAEPLIIRLKDAPTPADCSFTYQVPAQTTVDGKTVFPAPVYGTVTDTGC</sequence>
<feature type="transmembrane region" description="Helical" evidence="6">
    <location>
        <begin position="7"/>
        <end position="28"/>
    </location>
</feature>